<dbReference type="AlphaFoldDB" id="A0AAV7M0F5"/>
<sequence>MGHFGGGPHRGGRSLYVCPGRTFNRRPPPISAQCTIFFTLGGGYVVAAAVSRPRVPGCTEPAAAPRLRAAQLAVSGTGWQFCTPLSAGCLGRAPPQISVPVTLGRGAGPAPHLRSQPPPMQSALQGQPPYHSPSRRAESHGPTGLLQHASPGPQLPGPQLSTSSPDQHGSCPCRPGPPHTAPASRQPGLAILYPRVQD</sequence>
<name>A0AAV7M0F5_PLEWA</name>
<feature type="region of interest" description="Disordered" evidence="1">
    <location>
        <begin position="100"/>
        <end position="198"/>
    </location>
</feature>
<proteinExistence type="predicted"/>
<gene>
    <name evidence="2" type="ORF">NDU88_002279</name>
</gene>
<evidence type="ECO:0000313" key="2">
    <source>
        <dbReference type="EMBL" id="KAJ1097152.1"/>
    </source>
</evidence>
<evidence type="ECO:0000256" key="1">
    <source>
        <dbReference type="SAM" id="MobiDB-lite"/>
    </source>
</evidence>
<dbReference type="EMBL" id="JANPWB010000014">
    <property type="protein sequence ID" value="KAJ1097152.1"/>
    <property type="molecule type" value="Genomic_DNA"/>
</dbReference>
<dbReference type="Proteomes" id="UP001066276">
    <property type="component" value="Chromosome 10"/>
</dbReference>
<evidence type="ECO:0000313" key="3">
    <source>
        <dbReference type="Proteomes" id="UP001066276"/>
    </source>
</evidence>
<comment type="caution">
    <text evidence="2">The sequence shown here is derived from an EMBL/GenBank/DDBJ whole genome shotgun (WGS) entry which is preliminary data.</text>
</comment>
<reference evidence="2" key="1">
    <citation type="journal article" date="2022" name="bioRxiv">
        <title>Sequencing and chromosome-scale assembly of the giantPleurodeles waltlgenome.</title>
        <authorList>
            <person name="Brown T."/>
            <person name="Elewa A."/>
            <person name="Iarovenko S."/>
            <person name="Subramanian E."/>
            <person name="Araus A.J."/>
            <person name="Petzold A."/>
            <person name="Susuki M."/>
            <person name="Suzuki K.-i.T."/>
            <person name="Hayashi T."/>
            <person name="Toyoda A."/>
            <person name="Oliveira C."/>
            <person name="Osipova E."/>
            <person name="Leigh N.D."/>
            <person name="Simon A."/>
            <person name="Yun M.H."/>
        </authorList>
    </citation>
    <scope>NUCLEOTIDE SEQUENCE</scope>
    <source>
        <strain evidence="2">20211129_DDA</strain>
        <tissue evidence="2">Liver</tissue>
    </source>
</reference>
<accession>A0AAV7M0F5</accession>
<keyword evidence="3" id="KW-1185">Reference proteome</keyword>
<organism evidence="2 3">
    <name type="scientific">Pleurodeles waltl</name>
    <name type="common">Iberian ribbed newt</name>
    <dbReference type="NCBI Taxonomy" id="8319"/>
    <lineage>
        <taxon>Eukaryota</taxon>
        <taxon>Metazoa</taxon>
        <taxon>Chordata</taxon>
        <taxon>Craniata</taxon>
        <taxon>Vertebrata</taxon>
        <taxon>Euteleostomi</taxon>
        <taxon>Amphibia</taxon>
        <taxon>Batrachia</taxon>
        <taxon>Caudata</taxon>
        <taxon>Salamandroidea</taxon>
        <taxon>Salamandridae</taxon>
        <taxon>Pleurodelinae</taxon>
        <taxon>Pleurodeles</taxon>
    </lineage>
</organism>
<protein>
    <submittedName>
        <fullName evidence="2">Uncharacterized protein</fullName>
    </submittedName>
</protein>